<dbReference type="EMBL" id="PYAW01000001">
    <property type="protein sequence ID" value="PSL49928.1"/>
    <property type="molecule type" value="Genomic_DNA"/>
</dbReference>
<dbReference type="AlphaFoldDB" id="A0A2P8HUN7"/>
<keyword evidence="3" id="KW-1185">Reference proteome</keyword>
<dbReference type="Gene3D" id="2.130.10.130">
    <property type="entry name" value="Integrin alpha, N-terminal"/>
    <property type="match status" value="2"/>
</dbReference>
<dbReference type="PANTHER" id="PTHR46580:SF2">
    <property type="entry name" value="MAM DOMAIN-CONTAINING PROTEIN"/>
    <property type="match status" value="1"/>
</dbReference>
<accession>A0A2P8HUN7</accession>
<sequence>MTDQPMMKRYGMAALFAIITCIVINSSCHTPTKEEKGKALADKYCSSCHLPVSPALLDKETWTKHVLPAMAPKLGIKVWSVDQYYPPMSGDKPGVISINEWTELVAYYQQFAPEKLTPVKPPVPLQHDWSIFSLKSPEITDTNIVSATTMVSFHPADGGLLTSDGLSSKLVRWDKNLHIINSWMLPSPAVNVLYTADSTGKQQAILTEIGNMRAVDAPAGIISRLNLDDPKSRQSDLMPFLKRPVQTLEADFDKDGLMDLLVCAFGHNQGGLYWLKQLPDHSYKQESIWEVPGAIHAETGDFNHDGYTDIMVLFAAGNEGIWLFENDKKGGFKSSNLLRFPPLNGSTSFQLADFNGDGKPDILYTCGDNADYSMILKPYHGLYVYLNEGDNNYRQAWFYPVNGCTKAVAADFNQDGKLDIAAIAFFADFQHNPGEKFIFFEGGNKPLTFTPHSPPVEKEGRWICMDVKDYDHDGDLDIVLGNYARGFLILDDYKPNWKEYQPFIVLQNNTKH</sequence>
<proteinExistence type="predicted"/>
<dbReference type="RefSeq" id="WP_211301941.1">
    <property type="nucleotide sequence ID" value="NZ_PYAW01000001.1"/>
</dbReference>
<evidence type="ECO:0000256" key="1">
    <source>
        <dbReference type="ARBA" id="ARBA00022729"/>
    </source>
</evidence>
<dbReference type="SUPFAM" id="SSF69318">
    <property type="entry name" value="Integrin alpha N-terminal domain"/>
    <property type="match status" value="1"/>
</dbReference>
<dbReference type="Proteomes" id="UP000240971">
    <property type="component" value="Unassembled WGS sequence"/>
</dbReference>
<dbReference type="PANTHER" id="PTHR46580">
    <property type="entry name" value="SENSOR KINASE-RELATED"/>
    <property type="match status" value="1"/>
</dbReference>
<dbReference type="Pfam" id="PF13517">
    <property type="entry name" value="FG-GAP_3"/>
    <property type="match status" value="2"/>
</dbReference>
<keyword evidence="1" id="KW-0732">Signal</keyword>
<dbReference type="InterPro" id="IPR013517">
    <property type="entry name" value="FG-GAP"/>
</dbReference>
<dbReference type="InterPro" id="IPR028994">
    <property type="entry name" value="Integrin_alpha_N"/>
</dbReference>
<gene>
    <name evidence="2" type="ORF">CLV51_1011268</name>
</gene>
<protein>
    <submittedName>
        <fullName evidence="2">VCBS repeat protein</fullName>
    </submittedName>
</protein>
<name>A0A2P8HUN7_CHINA</name>
<reference evidence="2 3" key="1">
    <citation type="submission" date="2018-03" db="EMBL/GenBank/DDBJ databases">
        <title>Genomic Encyclopedia of Archaeal and Bacterial Type Strains, Phase II (KMG-II): from individual species to whole genera.</title>
        <authorList>
            <person name="Goeker M."/>
        </authorList>
    </citation>
    <scope>NUCLEOTIDE SEQUENCE [LARGE SCALE GENOMIC DNA]</scope>
    <source>
        <strain evidence="2 3">DSM 24859</strain>
    </source>
</reference>
<organism evidence="2 3">
    <name type="scientific">Chitinophaga niastensis</name>
    <dbReference type="NCBI Taxonomy" id="536980"/>
    <lineage>
        <taxon>Bacteria</taxon>
        <taxon>Pseudomonadati</taxon>
        <taxon>Bacteroidota</taxon>
        <taxon>Chitinophagia</taxon>
        <taxon>Chitinophagales</taxon>
        <taxon>Chitinophagaceae</taxon>
        <taxon>Chitinophaga</taxon>
    </lineage>
</organism>
<evidence type="ECO:0000313" key="3">
    <source>
        <dbReference type="Proteomes" id="UP000240971"/>
    </source>
</evidence>
<comment type="caution">
    <text evidence="2">The sequence shown here is derived from an EMBL/GenBank/DDBJ whole genome shotgun (WGS) entry which is preliminary data.</text>
</comment>
<evidence type="ECO:0000313" key="2">
    <source>
        <dbReference type="EMBL" id="PSL49928.1"/>
    </source>
</evidence>